<dbReference type="Pfam" id="PF08707">
    <property type="entry name" value="PriCT_2"/>
    <property type="match status" value="1"/>
</dbReference>
<name>A0A0N7IEK7_9BACE</name>
<dbReference type="InterPro" id="IPR014819">
    <property type="entry name" value="PriCT_2"/>
</dbReference>
<gene>
    <name evidence="2" type="ORF">BcellWH2_00400</name>
</gene>
<accession>A0A0N7IEK7</accession>
<proteinExistence type="predicted"/>
<feature type="domain" description="Primase C-terminal 2" evidence="1">
    <location>
        <begin position="11"/>
        <end position="86"/>
    </location>
</feature>
<evidence type="ECO:0000313" key="2">
    <source>
        <dbReference type="EMBL" id="ALJ57675.1"/>
    </source>
</evidence>
<dbReference type="PATRIC" id="fig|246787.4.peg.422"/>
<dbReference type="EMBL" id="CP012801">
    <property type="protein sequence ID" value="ALJ57675.1"/>
    <property type="molecule type" value="Genomic_DNA"/>
</dbReference>
<evidence type="ECO:0000313" key="3">
    <source>
        <dbReference type="Proteomes" id="UP000061809"/>
    </source>
</evidence>
<dbReference type="KEGG" id="bcel:BcellWH2_00400"/>
<protein>
    <recommendedName>
        <fullName evidence="1">Primase C-terminal 2 domain-containing protein</fullName>
    </recommendedName>
</protein>
<reference evidence="2 3" key="1">
    <citation type="journal article" date="2015" name="Science">
        <title>Genetic determinants of in vivo fitness and diet responsiveness in multiple human gut Bacteroides.</title>
        <authorList>
            <person name="Wu M."/>
            <person name="McNulty N.P."/>
            <person name="Rodionov D.A."/>
            <person name="Khoroshkin M.S."/>
            <person name="Griffin N.W."/>
            <person name="Cheng J."/>
            <person name="Latreille P."/>
            <person name="Kerstetter R.A."/>
            <person name="Terrapon N."/>
            <person name="Henrissat B."/>
            <person name="Osterman A.L."/>
            <person name="Gordon J.I."/>
        </authorList>
    </citation>
    <scope>NUCLEOTIDE SEQUENCE [LARGE SCALE GENOMIC DNA]</scope>
    <source>
        <strain evidence="2 3">WH2</strain>
    </source>
</reference>
<dbReference type="Pfam" id="PF13148">
    <property type="entry name" value="DUF3987"/>
    <property type="match status" value="1"/>
</dbReference>
<evidence type="ECO:0000259" key="1">
    <source>
        <dbReference type="Pfam" id="PF08707"/>
    </source>
</evidence>
<dbReference type="InterPro" id="IPR025048">
    <property type="entry name" value="DUF3987"/>
</dbReference>
<sequence length="602" mass="67172">MEPLSSLHLLTEAVRNAGADIAPTYQEYIQLAFAIATDCGEAGRQDFLALCSLSSKYDHRAAEQLFSNALKTGHNDVHIGTAFHLAELCGVKIEYENPGTVGTVGTEVRPPSGTHTRTRVKEVYSQEKNDFSCEEETSSGSAPLSPLPTFDKNIRWPYPLEHIMSCATSDAQSDVLLLGALNVLGATMGPHVRCGYGGKMVSPCMQTFTSANSASGKGVLSLVRLLVEPFHDEIRKQVAERMVCYQRDKAKYDALGKERAKAEIPTLPPNKMFLISGNNTGTGILQNLMDSDGIGLICESEADTISSAIGSDYGHWSDTLRKAFDHDRVAYNRRTDREYREVKKTYLSVLISGTPSQVKSLIPTAENGLFSRQIFYYMPSIRQWQNQFDRNDRNLEEPFTKMGVEWKEKLKIIYMGGIFTLHLSDGQKEEFNRLFSQLFTRSELTNGSEMSGSVARLAINICRIMEVVAMLRMLESEDIATSPHLSPDPGTSADNLKDHIVSLWNLDITEDDFHAVLSMAECLYRHATHILSFLPATEVTRRGNADRDALVQCMKKRFTRIEFLQKAEEMGIKTATASTWLKRMLKNGLVENMDGKGTYQKP</sequence>
<dbReference type="GO" id="GO:0016817">
    <property type="term" value="F:hydrolase activity, acting on acid anhydrides"/>
    <property type="evidence" value="ECO:0007669"/>
    <property type="project" value="InterPro"/>
</dbReference>
<dbReference type="RefSeq" id="WP_029426798.1">
    <property type="nucleotide sequence ID" value="NZ_CP012801.1"/>
</dbReference>
<organism evidence="2 3">
    <name type="scientific">Bacteroides cellulosilyticus</name>
    <dbReference type="NCBI Taxonomy" id="246787"/>
    <lineage>
        <taxon>Bacteria</taxon>
        <taxon>Pseudomonadati</taxon>
        <taxon>Bacteroidota</taxon>
        <taxon>Bacteroidia</taxon>
        <taxon>Bacteroidales</taxon>
        <taxon>Bacteroidaceae</taxon>
        <taxon>Bacteroides</taxon>
    </lineage>
</organism>
<dbReference type="AlphaFoldDB" id="A0A0N7IEK7"/>
<dbReference type="Proteomes" id="UP000061809">
    <property type="component" value="Chromosome"/>
</dbReference>